<protein>
    <recommendedName>
        <fullName evidence="5">tRNA pseudouridine synthase B</fullName>
        <ecNumber evidence="5">5.4.99.25</ecNumber>
    </recommendedName>
    <alternativeName>
        <fullName evidence="5">tRNA pseudouridine(55) synthase</fullName>
        <shortName evidence="5">Psi55 synthase</shortName>
    </alternativeName>
    <alternativeName>
        <fullName evidence="5">tRNA pseudouridylate synthase</fullName>
    </alternativeName>
    <alternativeName>
        <fullName evidence="5">tRNA-uridine isomerase</fullName>
    </alternativeName>
</protein>
<dbReference type="EC" id="5.4.99.25" evidence="5"/>
<dbReference type="InterPro" id="IPR014780">
    <property type="entry name" value="tRNA_psdUridine_synth_TruB"/>
</dbReference>
<dbReference type="InterPro" id="IPR002501">
    <property type="entry name" value="PsdUridine_synth_N"/>
</dbReference>
<evidence type="ECO:0000256" key="6">
    <source>
        <dbReference type="SAM" id="MobiDB-lite"/>
    </source>
</evidence>
<dbReference type="Proteomes" id="UP000189735">
    <property type="component" value="Unassembled WGS sequence"/>
</dbReference>
<feature type="region of interest" description="Disordered" evidence="6">
    <location>
        <begin position="309"/>
        <end position="328"/>
    </location>
</feature>
<evidence type="ECO:0000256" key="1">
    <source>
        <dbReference type="ARBA" id="ARBA00000385"/>
    </source>
</evidence>
<dbReference type="Pfam" id="PF01509">
    <property type="entry name" value="TruB_N"/>
    <property type="match status" value="1"/>
</dbReference>
<evidence type="ECO:0000256" key="3">
    <source>
        <dbReference type="ARBA" id="ARBA00022694"/>
    </source>
</evidence>
<dbReference type="AlphaFoldDB" id="A0A1T4XAJ3"/>
<dbReference type="GO" id="GO:0160148">
    <property type="term" value="F:tRNA pseudouridine(55) synthase activity"/>
    <property type="evidence" value="ECO:0007669"/>
    <property type="project" value="UniProtKB-EC"/>
</dbReference>
<dbReference type="SUPFAM" id="SSF55120">
    <property type="entry name" value="Pseudouridine synthase"/>
    <property type="match status" value="1"/>
</dbReference>
<dbReference type="EMBL" id="FUYG01000002">
    <property type="protein sequence ID" value="SKA86118.1"/>
    <property type="molecule type" value="Genomic_DNA"/>
</dbReference>
<dbReference type="Pfam" id="PF09142">
    <property type="entry name" value="TruB_C"/>
    <property type="match status" value="1"/>
</dbReference>
<dbReference type="InterPro" id="IPR015947">
    <property type="entry name" value="PUA-like_sf"/>
</dbReference>
<comment type="similarity">
    <text evidence="2 5">Belongs to the pseudouridine synthase TruB family. Type 1 subfamily.</text>
</comment>
<evidence type="ECO:0000256" key="5">
    <source>
        <dbReference type="HAMAP-Rule" id="MF_01080"/>
    </source>
</evidence>
<evidence type="ECO:0000259" key="7">
    <source>
        <dbReference type="Pfam" id="PF01509"/>
    </source>
</evidence>
<gene>
    <name evidence="5" type="primary">truB</name>
    <name evidence="10" type="ORF">SAMN06295879_0874</name>
</gene>
<dbReference type="PANTHER" id="PTHR13767:SF2">
    <property type="entry name" value="PSEUDOURIDYLATE SYNTHASE TRUB1"/>
    <property type="match status" value="1"/>
</dbReference>
<dbReference type="Gene3D" id="3.30.2350.10">
    <property type="entry name" value="Pseudouridine synthase"/>
    <property type="match status" value="1"/>
</dbReference>
<dbReference type="InterPro" id="IPR020103">
    <property type="entry name" value="PsdUridine_synth_cat_dom_sf"/>
</dbReference>
<reference evidence="11" key="1">
    <citation type="submission" date="2017-02" db="EMBL/GenBank/DDBJ databases">
        <authorList>
            <person name="Varghese N."/>
            <person name="Submissions S."/>
        </authorList>
    </citation>
    <scope>NUCLEOTIDE SEQUENCE [LARGE SCALE GENOMIC DNA]</scope>
    <source>
        <strain evidence="11">VKM Ac-2052</strain>
    </source>
</reference>
<evidence type="ECO:0000256" key="4">
    <source>
        <dbReference type="ARBA" id="ARBA00023235"/>
    </source>
</evidence>
<dbReference type="InterPro" id="IPR032819">
    <property type="entry name" value="TruB_C"/>
</dbReference>
<dbReference type="GO" id="GO:1990481">
    <property type="term" value="P:mRNA pseudouridine synthesis"/>
    <property type="evidence" value="ECO:0007669"/>
    <property type="project" value="TreeGrafter"/>
</dbReference>
<dbReference type="CDD" id="cd02573">
    <property type="entry name" value="PseudoU_synth_EcTruB"/>
    <property type="match status" value="1"/>
</dbReference>
<feature type="active site" description="Nucleophile" evidence="5">
    <location>
        <position position="52"/>
    </location>
</feature>
<name>A0A1T4XAJ3_9MICO</name>
<comment type="catalytic activity">
    <reaction evidence="1 5">
        <text>uridine(55) in tRNA = pseudouridine(55) in tRNA</text>
        <dbReference type="Rhea" id="RHEA:42532"/>
        <dbReference type="Rhea" id="RHEA-COMP:10101"/>
        <dbReference type="Rhea" id="RHEA-COMP:10102"/>
        <dbReference type="ChEBI" id="CHEBI:65314"/>
        <dbReference type="ChEBI" id="CHEBI:65315"/>
        <dbReference type="EC" id="5.4.99.25"/>
    </reaction>
</comment>
<dbReference type="PANTHER" id="PTHR13767">
    <property type="entry name" value="TRNA-PSEUDOURIDINE SYNTHASE"/>
    <property type="match status" value="1"/>
</dbReference>
<keyword evidence="4 5" id="KW-0413">Isomerase</keyword>
<evidence type="ECO:0000313" key="10">
    <source>
        <dbReference type="EMBL" id="SKA86118.1"/>
    </source>
</evidence>
<keyword evidence="3 5" id="KW-0819">tRNA processing</keyword>
<comment type="function">
    <text evidence="5">Responsible for synthesis of pseudouridine from uracil-55 in the psi GC loop of transfer RNAs.</text>
</comment>
<evidence type="ECO:0000256" key="2">
    <source>
        <dbReference type="ARBA" id="ARBA00005642"/>
    </source>
</evidence>
<accession>A0A1T4XAJ3</accession>
<dbReference type="NCBIfam" id="TIGR00431">
    <property type="entry name" value="TruB"/>
    <property type="match status" value="1"/>
</dbReference>
<dbReference type="Gene3D" id="2.30.130.10">
    <property type="entry name" value="PUA domain"/>
    <property type="match status" value="1"/>
</dbReference>
<dbReference type="GO" id="GO:0003723">
    <property type="term" value="F:RNA binding"/>
    <property type="evidence" value="ECO:0007669"/>
    <property type="project" value="InterPro"/>
</dbReference>
<organism evidence="10 11">
    <name type="scientific">Agreia bicolorata</name>
    <dbReference type="NCBI Taxonomy" id="110935"/>
    <lineage>
        <taxon>Bacteria</taxon>
        <taxon>Bacillati</taxon>
        <taxon>Actinomycetota</taxon>
        <taxon>Actinomycetes</taxon>
        <taxon>Micrococcales</taxon>
        <taxon>Microbacteriaceae</taxon>
        <taxon>Agreia</taxon>
    </lineage>
</organism>
<evidence type="ECO:0000259" key="8">
    <source>
        <dbReference type="Pfam" id="PF09142"/>
    </source>
</evidence>
<dbReference type="InterPro" id="IPR036974">
    <property type="entry name" value="PUA_sf"/>
</dbReference>
<feature type="domain" description="tRNA pseudouridylate synthase B C-terminal" evidence="9">
    <location>
        <begin position="198"/>
        <end position="241"/>
    </location>
</feature>
<evidence type="ECO:0000313" key="11">
    <source>
        <dbReference type="Proteomes" id="UP000189735"/>
    </source>
</evidence>
<dbReference type="GO" id="GO:0031119">
    <property type="term" value="P:tRNA pseudouridine synthesis"/>
    <property type="evidence" value="ECO:0007669"/>
    <property type="project" value="UniProtKB-UniRule"/>
</dbReference>
<dbReference type="HAMAP" id="MF_01080">
    <property type="entry name" value="TruB_bact"/>
    <property type="match status" value="1"/>
</dbReference>
<dbReference type="InterPro" id="IPR015225">
    <property type="entry name" value="tRNA_psdUridine_synth_fam2_C"/>
</dbReference>
<proteinExistence type="inferred from homology"/>
<feature type="domain" description="Pseudouridine synthase II N-terminal" evidence="7">
    <location>
        <begin position="37"/>
        <end position="197"/>
    </location>
</feature>
<dbReference type="SUPFAM" id="SSF88697">
    <property type="entry name" value="PUA domain-like"/>
    <property type="match status" value="1"/>
</dbReference>
<dbReference type="RefSeq" id="WP_078713484.1">
    <property type="nucleotide sequence ID" value="NZ_FUYG01000002.1"/>
</dbReference>
<sequence length="328" mass="34073">MPDQFTREKAEPSTRSGVLLIDKPAGLTSHDVVARTRRIAGTRKVGHAGTLDPMATGLLVLGVNTSTRLLTYVVGLDKEYLATIRLGVATTTDDAEGEVISVARAGAVSSLEAADIRSQVARLTGDIEQTPSSVSAIKVDGKRAYALVRDGVEVQLKSRPVTVSEFEILDQRSASTEEGADAIDLDVRVVCSSGTYIRALARDLGASVGVGGHLTALRRTRIGPFSVSEASELDTVVVAEALEAPAATASRLFRTLELSEEQSIDLGHGKKLALGDDVPDAAGPVAAIAPDGRLVGLVSVSAGRAKTLVNFPPDPESGIEPASSGASE</sequence>
<evidence type="ECO:0000259" key="9">
    <source>
        <dbReference type="Pfam" id="PF16198"/>
    </source>
</evidence>
<feature type="domain" description="tRNA pseudouridine synthase II TruB subfamily 2 C-terminal" evidence="8">
    <location>
        <begin position="253"/>
        <end position="312"/>
    </location>
</feature>
<dbReference type="Pfam" id="PF16198">
    <property type="entry name" value="TruB_C_2"/>
    <property type="match status" value="1"/>
</dbReference>